<dbReference type="Pfam" id="PF13439">
    <property type="entry name" value="Glyco_transf_4"/>
    <property type="match status" value="1"/>
</dbReference>
<evidence type="ECO:0000313" key="4">
    <source>
        <dbReference type="Proteomes" id="UP001526430"/>
    </source>
</evidence>
<keyword evidence="3" id="KW-0328">Glycosyltransferase</keyword>
<dbReference type="EC" id="2.4.-.-" evidence="3"/>
<feature type="domain" description="Glycosyl transferase family 1" evidence="1">
    <location>
        <begin position="184"/>
        <end position="335"/>
    </location>
</feature>
<dbReference type="InterPro" id="IPR050194">
    <property type="entry name" value="Glycosyltransferase_grp1"/>
</dbReference>
<proteinExistence type="predicted"/>
<accession>A0ABT3NRK6</accession>
<dbReference type="EMBL" id="JAPFQI010000001">
    <property type="protein sequence ID" value="MCW8084793.1"/>
    <property type="molecule type" value="Genomic_DNA"/>
</dbReference>
<protein>
    <submittedName>
        <fullName evidence="3">Glycosyltransferase</fullName>
        <ecNumber evidence="3">2.4.-.-</ecNumber>
    </submittedName>
</protein>
<comment type="caution">
    <text evidence="3">The sequence shown here is derived from an EMBL/GenBank/DDBJ whole genome shotgun (WGS) entry which is preliminary data.</text>
</comment>
<reference evidence="3 4" key="1">
    <citation type="submission" date="2022-10" db="EMBL/GenBank/DDBJ databases">
        <title>Roseococcus glaciei nov., sp. nov., isolated from glacier.</title>
        <authorList>
            <person name="Liu Q."/>
            <person name="Xin Y.-H."/>
        </authorList>
    </citation>
    <scope>NUCLEOTIDE SEQUENCE [LARGE SCALE GENOMIC DNA]</scope>
    <source>
        <strain evidence="3 4">MDT2-1-1</strain>
    </source>
</reference>
<evidence type="ECO:0000259" key="1">
    <source>
        <dbReference type="Pfam" id="PF00534"/>
    </source>
</evidence>
<dbReference type="SUPFAM" id="SSF53756">
    <property type="entry name" value="UDP-Glycosyltransferase/glycogen phosphorylase"/>
    <property type="match status" value="1"/>
</dbReference>
<dbReference type="RefSeq" id="WP_301588524.1">
    <property type="nucleotide sequence ID" value="NZ_JAPFQI010000001.1"/>
</dbReference>
<dbReference type="Pfam" id="PF00534">
    <property type="entry name" value="Glycos_transf_1"/>
    <property type="match status" value="1"/>
</dbReference>
<evidence type="ECO:0000259" key="2">
    <source>
        <dbReference type="Pfam" id="PF13439"/>
    </source>
</evidence>
<keyword evidence="3" id="KW-0808">Transferase</keyword>
<feature type="domain" description="Glycosyltransferase subfamily 4-like N-terminal" evidence="2">
    <location>
        <begin position="15"/>
        <end position="173"/>
    </location>
</feature>
<sequence>MKAPLLLHVFPGFAVGGAQVRFAMLANRMGPRWRHAIVSLNGRMECAERLAADVSWERVPFAAEGSLPQRLQRTRALLRTVRPDLLLTSNWGSIEWAMANAAPGGVPHIHMEDGFGPDEARGQKARRVWTRRLVLRRAETVLPSATLLEASRHLWRLPEARTHLIPNGLDLARFAPGGQGGDGLPVIGTVAALRAEKNIGRLLRACALLAGEGLGFRLLIVGEGEERAGLEALAGELGLAGRTRFAGHMPDPAAAYREMDVFALSSDTEQMPFSVMEAMASGLPVASTSVGDVRRMLPPEQERFLAPCDDVALAGALRPLLCDAALRRELGAANRLVAERDLDQDRMFSAHASLIERLLMSRAALAA</sequence>
<keyword evidence="4" id="KW-1185">Reference proteome</keyword>
<name>A0ABT3NRK6_9PROT</name>
<evidence type="ECO:0000313" key="3">
    <source>
        <dbReference type="EMBL" id="MCW8084793.1"/>
    </source>
</evidence>
<dbReference type="GO" id="GO:0016757">
    <property type="term" value="F:glycosyltransferase activity"/>
    <property type="evidence" value="ECO:0007669"/>
    <property type="project" value="UniProtKB-KW"/>
</dbReference>
<dbReference type="InterPro" id="IPR001296">
    <property type="entry name" value="Glyco_trans_1"/>
</dbReference>
<gene>
    <name evidence="3" type="ORF">OF850_04070</name>
</gene>
<dbReference type="Gene3D" id="3.40.50.2000">
    <property type="entry name" value="Glycogen Phosphorylase B"/>
    <property type="match status" value="2"/>
</dbReference>
<organism evidence="3 4">
    <name type="scientific">Sabulicella glaciei</name>
    <dbReference type="NCBI Taxonomy" id="2984948"/>
    <lineage>
        <taxon>Bacteria</taxon>
        <taxon>Pseudomonadati</taxon>
        <taxon>Pseudomonadota</taxon>
        <taxon>Alphaproteobacteria</taxon>
        <taxon>Acetobacterales</taxon>
        <taxon>Acetobacteraceae</taxon>
        <taxon>Sabulicella</taxon>
    </lineage>
</organism>
<dbReference type="Proteomes" id="UP001526430">
    <property type="component" value="Unassembled WGS sequence"/>
</dbReference>
<dbReference type="PANTHER" id="PTHR45947:SF3">
    <property type="entry name" value="SULFOQUINOVOSYL TRANSFERASE SQD2"/>
    <property type="match status" value="1"/>
</dbReference>
<dbReference type="PANTHER" id="PTHR45947">
    <property type="entry name" value="SULFOQUINOVOSYL TRANSFERASE SQD2"/>
    <property type="match status" value="1"/>
</dbReference>
<dbReference type="InterPro" id="IPR028098">
    <property type="entry name" value="Glyco_trans_4-like_N"/>
</dbReference>